<dbReference type="EMBL" id="CP026652">
    <property type="protein sequence ID" value="AVH54610.1"/>
    <property type="molecule type" value="Genomic_DNA"/>
</dbReference>
<organism evidence="1 2">
    <name type="scientific">Streptomyces dengpaensis</name>
    <dbReference type="NCBI Taxonomy" id="2049881"/>
    <lineage>
        <taxon>Bacteria</taxon>
        <taxon>Bacillati</taxon>
        <taxon>Actinomycetota</taxon>
        <taxon>Actinomycetes</taxon>
        <taxon>Kitasatosporales</taxon>
        <taxon>Streptomycetaceae</taxon>
        <taxon>Streptomyces</taxon>
    </lineage>
</organism>
<evidence type="ECO:0008006" key="3">
    <source>
        <dbReference type="Google" id="ProtNLM"/>
    </source>
</evidence>
<gene>
    <name evidence="1" type="ORF">C4B68_00805</name>
</gene>
<reference evidence="1 2" key="1">
    <citation type="submission" date="2018-02" db="EMBL/GenBank/DDBJ databases">
        <title>Complete genome sequence of Streptomyces dengpaensis, the producer of angucyclines.</title>
        <authorList>
            <person name="Yumei L."/>
        </authorList>
    </citation>
    <scope>NUCLEOTIDE SEQUENCE [LARGE SCALE GENOMIC DNA]</scope>
    <source>
        <strain evidence="1 2">XZHG99</strain>
    </source>
</reference>
<evidence type="ECO:0000313" key="2">
    <source>
        <dbReference type="Proteomes" id="UP000238413"/>
    </source>
</evidence>
<dbReference type="Proteomes" id="UP000238413">
    <property type="component" value="Chromosome"/>
</dbReference>
<name>A0ABM6SIZ3_9ACTN</name>
<accession>A0ABM6SIZ3</accession>
<evidence type="ECO:0000313" key="1">
    <source>
        <dbReference type="EMBL" id="AVH54610.1"/>
    </source>
</evidence>
<keyword evidence="2" id="KW-1185">Reference proteome</keyword>
<protein>
    <recommendedName>
        <fullName evidence="3">PqqD family protein</fullName>
    </recommendedName>
</protein>
<proteinExistence type="predicted"/>
<sequence length="68" mass="7006">MEVIRLTAAGQEIDFAPAAAPLLRRLLEGGWWTLADLANAAGLAVPDAVGVVGELVDAQAVCVRAGHQ</sequence>